<accession>A0A7F8QCL8</accession>
<evidence type="ECO:0000313" key="10">
    <source>
        <dbReference type="RefSeq" id="XP_030878366.1"/>
    </source>
</evidence>
<sequence length="111" mass="12938">MDATQLQSLLNQELLKGAPGDTFSLDECRSIVALMDLKVNGWLDQEQFARLWGRLVRCQSVFQNTQNRSGVFLSLDLWKAIKDTETFRNLSKDGKRLYLTEMEWMNLVMYN</sequence>
<dbReference type="Gene3D" id="1.10.238.10">
    <property type="entry name" value="EF-hand"/>
    <property type="match status" value="1"/>
</dbReference>
<dbReference type="InterPro" id="IPR054069">
    <property type="entry name" value="CAPN3/13-like_C_EFh"/>
</dbReference>
<evidence type="ECO:0000256" key="3">
    <source>
        <dbReference type="ARBA" id="ARBA00022490"/>
    </source>
</evidence>
<dbReference type="GO" id="GO:0012505">
    <property type="term" value="C:endomembrane system"/>
    <property type="evidence" value="ECO:0007669"/>
    <property type="project" value="UniProtKB-SubCell"/>
</dbReference>
<evidence type="ECO:0000256" key="7">
    <source>
        <dbReference type="ARBA" id="ARBA00023136"/>
    </source>
</evidence>
<feature type="domain" description="Calpain-3/13-like C-terminal EF-hand" evidence="8">
    <location>
        <begin position="59"/>
        <end position="97"/>
    </location>
</feature>
<dbReference type="PANTHER" id="PTHR46735:SF3">
    <property type="entry name" value="CALPAIN SMALL SUBUNIT 1-RELATED"/>
    <property type="match status" value="1"/>
</dbReference>
<dbReference type="PANTHER" id="PTHR46735">
    <property type="entry name" value="CALPAIN, SMALL SUBUNIT 1 A-RELATED"/>
    <property type="match status" value="1"/>
</dbReference>
<comment type="subcellular location">
    <subcellularLocation>
        <location evidence="2">Cytoplasm</location>
    </subcellularLocation>
    <subcellularLocation>
        <location evidence="1">Endomembrane system</location>
    </subcellularLocation>
</comment>
<dbReference type="GO" id="GO:0005737">
    <property type="term" value="C:cytoplasm"/>
    <property type="evidence" value="ECO:0007669"/>
    <property type="project" value="UniProtKB-SubCell"/>
</dbReference>
<keyword evidence="5" id="KW-0677">Repeat</keyword>
<protein>
    <submittedName>
        <fullName evidence="10">Calpain-13-like</fullName>
    </submittedName>
</protein>
<dbReference type="SUPFAM" id="SSF47473">
    <property type="entry name" value="EF-hand"/>
    <property type="match status" value="1"/>
</dbReference>
<keyword evidence="6" id="KW-0106">Calcium</keyword>
<dbReference type="Proteomes" id="UP000245341">
    <property type="component" value="Unplaced"/>
</dbReference>
<name>A0A7F8QCL8_LEPWE</name>
<evidence type="ECO:0000313" key="9">
    <source>
        <dbReference type="Proteomes" id="UP000245341"/>
    </source>
</evidence>
<dbReference type="Pfam" id="PF21875">
    <property type="entry name" value="CAPN13-like_C_EFh"/>
    <property type="match status" value="1"/>
</dbReference>
<keyword evidence="7" id="KW-0472">Membrane</keyword>
<dbReference type="AlphaFoldDB" id="A0A7F8QCL8"/>
<evidence type="ECO:0000256" key="1">
    <source>
        <dbReference type="ARBA" id="ARBA00004308"/>
    </source>
</evidence>
<gene>
    <name evidence="10" type="primary">LOC115938621</name>
</gene>
<dbReference type="KEGG" id="lww:115938621"/>
<evidence type="ECO:0000256" key="4">
    <source>
        <dbReference type="ARBA" id="ARBA00022723"/>
    </source>
</evidence>
<dbReference type="InterPro" id="IPR011992">
    <property type="entry name" value="EF-hand-dom_pair"/>
</dbReference>
<evidence type="ECO:0000256" key="2">
    <source>
        <dbReference type="ARBA" id="ARBA00004496"/>
    </source>
</evidence>
<evidence type="ECO:0000256" key="6">
    <source>
        <dbReference type="ARBA" id="ARBA00022837"/>
    </source>
</evidence>
<evidence type="ECO:0000256" key="5">
    <source>
        <dbReference type="ARBA" id="ARBA00022737"/>
    </source>
</evidence>
<proteinExistence type="predicted"/>
<keyword evidence="9" id="KW-1185">Reference proteome</keyword>
<evidence type="ECO:0000259" key="8">
    <source>
        <dbReference type="Pfam" id="PF21875"/>
    </source>
</evidence>
<dbReference type="RefSeq" id="XP_030878366.1">
    <property type="nucleotide sequence ID" value="XM_031022506.1"/>
</dbReference>
<dbReference type="OrthoDB" id="424753at2759"/>
<organism evidence="9 10">
    <name type="scientific">Leptonychotes weddellii</name>
    <name type="common">Weddell seal</name>
    <name type="synonym">Otaria weddellii</name>
    <dbReference type="NCBI Taxonomy" id="9713"/>
    <lineage>
        <taxon>Eukaryota</taxon>
        <taxon>Metazoa</taxon>
        <taxon>Chordata</taxon>
        <taxon>Craniata</taxon>
        <taxon>Vertebrata</taxon>
        <taxon>Euteleostomi</taxon>
        <taxon>Mammalia</taxon>
        <taxon>Eutheria</taxon>
        <taxon>Laurasiatheria</taxon>
        <taxon>Carnivora</taxon>
        <taxon>Caniformia</taxon>
        <taxon>Pinnipedia</taxon>
        <taxon>Phocidae</taxon>
        <taxon>Monachinae</taxon>
        <taxon>Lobodontini</taxon>
        <taxon>Leptonychotes</taxon>
    </lineage>
</organism>
<reference evidence="10" key="1">
    <citation type="submission" date="2025-08" db="UniProtKB">
        <authorList>
            <consortium name="RefSeq"/>
        </authorList>
    </citation>
    <scope>IDENTIFICATION</scope>
    <source>
        <tissue evidence="10">Liver</tissue>
    </source>
</reference>
<dbReference type="GeneID" id="115938621"/>
<keyword evidence="3" id="KW-0963">Cytoplasm</keyword>
<keyword evidence="4" id="KW-0479">Metal-binding</keyword>
<dbReference type="GO" id="GO:0046872">
    <property type="term" value="F:metal ion binding"/>
    <property type="evidence" value="ECO:0007669"/>
    <property type="project" value="UniProtKB-KW"/>
</dbReference>